<keyword evidence="1" id="KW-1133">Transmembrane helix</keyword>
<reference evidence="3" key="2">
    <citation type="submission" date="2014-04" db="EMBL/GenBank/DDBJ databases">
        <title>Complete genome of Weissella ceti strain WS08 isolated from diseased rainbow trout in Brazil.</title>
        <authorList>
            <person name="Figueiredo H.C.P."/>
            <person name="Leal C.A.G."/>
            <person name="Pereira F.L."/>
            <person name="Soares S.C."/>
            <person name="Dorella F.A."/>
            <person name="Carvalho A.F."/>
            <person name="Pereira U.P."/>
            <person name="Azevedo V.A.C."/>
        </authorList>
    </citation>
    <scope>NUCLEOTIDE SEQUENCE [LARGE SCALE GENOMIC DNA]</scope>
    <source>
        <strain evidence="3">WS08</strain>
    </source>
</reference>
<protein>
    <submittedName>
        <fullName evidence="2">Uncharacterized protein</fullName>
    </submittedName>
</protein>
<dbReference type="Proteomes" id="UP000028491">
    <property type="component" value="Chromosome"/>
</dbReference>
<feature type="transmembrane region" description="Helical" evidence="1">
    <location>
        <begin position="6"/>
        <end position="22"/>
    </location>
</feature>
<evidence type="ECO:0000313" key="2">
    <source>
        <dbReference type="EMBL" id="AIG65873.1"/>
    </source>
</evidence>
<feature type="transmembrane region" description="Helical" evidence="1">
    <location>
        <begin position="38"/>
        <end position="58"/>
    </location>
</feature>
<feature type="transmembrane region" description="Helical" evidence="1">
    <location>
        <begin position="64"/>
        <end position="86"/>
    </location>
</feature>
<gene>
    <name evidence="2" type="ORF">WS08_0934</name>
</gene>
<reference evidence="2 3" key="1">
    <citation type="journal article" date="2014" name="Genome Announc.">
        <title>Whole-Genome Sequence of Weissella ceti Strain WS08, Isolated from Diseased Rainbow Trout in Brazil.</title>
        <authorList>
            <person name="Figueiredo H.C."/>
            <person name="Leal G."/>
            <person name="Pereira F.L."/>
            <person name="Soares S.C."/>
            <person name="Dorella F.A."/>
            <person name="Carvalho A.F."/>
            <person name="Pereira U.P."/>
            <person name="Azevedo V.A."/>
        </authorList>
    </citation>
    <scope>NUCLEOTIDE SEQUENCE [LARGE SCALE GENOMIC DNA]</scope>
    <source>
        <strain evidence="2 3">WS08</strain>
    </source>
</reference>
<name>A0ABN4DHU5_9LACO</name>
<keyword evidence="1" id="KW-0812">Transmembrane</keyword>
<dbReference type="RefSeq" id="WP_009496115.1">
    <property type="nucleotide sequence ID" value="NZ_CP007588.1"/>
</dbReference>
<keyword evidence="1" id="KW-0472">Membrane</keyword>
<dbReference type="EMBL" id="CP007588">
    <property type="protein sequence ID" value="AIG65873.1"/>
    <property type="molecule type" value="Genomic_DNA"/>
</dbReference>
<evidence type="ECO:0000313" key="3">
    <source>
        <dbReference type="Proteomes" id="UP000028491"/>
    </source>
</evidence>
<sequence length="92" mass="10306">MISVLYYVFIALMLGISIYLWLQKTSILTLDVETSTRLSNIFVPLFAGVGLLTAWWLLDFGPESGWPVVGLILGSILMPIFGWVLVQKLFAK</sequence>
<accession>A0ABN4DHU5</accession>
<keyword evidence="3" id="KW-1185">Reference proteome</keyword>
<organism evidence="2 3">
    <name type="scientific">Weissella tructae</name>
    <dbReference type="NCBI Taxonomy" id="887702"/>
    <lineage>
        <taxon>Bacteria</taxon>
        <taxon>Bacillati</taxon>
        <taxon>Bacillota</taxon>
        <taxon>Bacilli</taxon>
        <taxon>Lactobacillales</taxon>
        <taxon>Lactobacillaceae</taxon>
        <taxon>Weissella</taxon>
    </lineage>
</organism>
<evidence type="ECO:0000256" key="1">
    <source>
        <dbReference type="SAM" id="Phobius"/>
    </source>
</evidence>
<proteinExistence type="predicted"/>